<keyword evidence="2" id="KW-1185">Reference proteome</keyword>
<organism evidence="1 2">
    <name type="scientific">Pipistrellus nathusii</name>
    <name type="common">Nathusius' pipistrelle</name>
    <dbReference type="NCBI Taxonomy" id="59473"/>
    <lineage>
        <taxon>Eukaryota</taxon>
        <taxon>Metazoa</taxon>
        <taxon>Chordata</taxon>
        <taxon>Craniata</taxon>
        <taxon>Vertebrata</taxon>
        <taxon>Euteleostomi</taxon>
        <taxon>Mammalia</taxon>
        <taxon>Eutheria</taxon>
        <taxon>Laurasiatheria</taxon>
        <taxon>Chiroptera</taxon>
        <taxon>Yangochiroptera</taxon>
        <taxon>Vespertilionidae</taxon>
        <taxon>Pipistrellus</taxon>
    </lineage>
</organism>
<evidence type="ECO:0000313" key="2">
    <source>
        <dbReference type="Proteomes" id="UP001314169"/>
    </source>
</evidence>
<dbReference type="Proteomes" id="UP001314169">
    <property type="component" value="Chromosome 9"/>
</dbReference>
<name>A0ABP0AIB3_PIPNA</name>
<evidence type="ECO:0000313" key="1">
    <source>
        <dbReference type="EMBL" id="CAK6449653.1"/>
    </source>
</evidence>
<reference evidence="1" key="1">
    <citation type="submission" date="2023-12" db="EMBL/GenBank/DDBJ databases">
        <authorList>
            <person name="Brown T."/>
        </authorList>
    </citation>
    <scope>NUCLEOTIDE SEQUENCE</scope>
</reference>
<accession>A0ABP0AIB3</accession>
<proteinExistence type="predicted"/>
<dbReference type="EMBL" id="OY882866">
    <property type="protein sequence ID" value="CAK6449653.1"/>
    <property type="molecule type" value="Genomic_DNA"/>
</dbReference>
<sequence>MLPWQLELMNRALPQLPEGILAFSAFLGAPPGGHTCEGRAGPMAARARLSSGICAEDAEPEMGLPAAAEAPFLLLLSTPLGSGIIRILFYPSSWSLTPPFTAFPSASAQQHLPSLKVAPPSVPKRESDWLSPPSQLSLLIGCCGVR</sequence>
<gene>
    <name evidence="1" type="ORF">MPIPNATIZW_LOCUS17959</name>
</gene>
<protein>
    <submittedName>
        <fullName evidence="1">Uncharacterized protein</fullName>
    </submittedName>
</protein>